<sequence length="673" mass="76802">MVGAARALQTVIEDDERRRRVNASLSPESKFVTQSLKRLGALAWLSLFQTLPTQIRPFEPGHCSEAELGFTTDPSTPVGLLLEESGPGLPIYDTNLQPFLDVLRLWESLGTEGVTYEKTAPLGLLDEDSALSIPSLHGYLCSVDRLDKVDPGVLDSKTYLNMRMDCFMLDLHLESSNSAIQTSYRQFYAFWGTVEYALSRMCRVYALKDQGEWFMSDENSIVLLKHFASKVNSEIINPILKEADHYISTISRGKLIEAEQAGLIDKALGRVFNRLRLVMLDYVDNIRKLGPGDSSYFPEADDRMSSGHVLARLVVTDKCFIEEREHLTSLVVFKYKSIVADTMYLWCHVLGVSTYSAVRMERQMVDWYPRRLEILQTLKALDKAQVDKHNMRFGAPILTFAMVIDFISSIKFLADTDANLLISNSNTSRQRVAVLRLEKRKSAGGSEGGLSTLFESTATHPSVIEQSYNAIGTLFNILSISVRSVVQRVHYFNNPSPDLAVVRAVSHADATLEYPERFLREIQLILSDLVSEAYRSLNKRSKAGMIKKGQEDLIRLAVERLFRKMKYFLLLTIADFEPSWRCEPRYLANLRSEAIESRILHHLQAQQEGVLLLERIDVHKEYEVTRIADHRVRVIMIGEVQERWWEWRELSDFVGSLHSSHGREHHRCIDIQF</sequence>
<dbReference type="EMBL" id="ML119730">
    <property type="protein sequence ID" value="RPA77212.1"/>
    <property type="molecule type" value="Genomic_DNA"/>
</dbReference>
<evidence type="ECO:0000313" key="1">
    <source>
        <dbReference type="EMBL" id="RPA77212.1"/>
    </source>
</evidence>
<reference evidence="1 2" key="1">
    <citation type="journal article" date="2018" name="Nat. Ecol. Evol.">
        <title>Pezizomycetes genomes reveal the molecular basis of ectomycorrhizal truffle lifestyle.</title>
        <authorList>
            <person name="Murat C."/>
            <person name="Payen T."/>
            <person name="Noel B."/>
            <person name="Kuo A."/>
            <person name="Morin E."/>
            <person name="Chen J."/>
            <person name="Kohler A."/>
            <person name="Krizsan K."/>
            <person name="Balestrini R."/>
            <person name="Da Silva C."/>
            <person name="Montanini B."/>
            <person name="Hainaut M."/>
            <person name="Levati E."/>
            <person name="Barry K.W."/>
            <person name="Belfiori B."/>
            <person name="Cichocki N."/>
            <person name="Clum A."/>
            <person name="Dockter R.B."/>
            <person name="Fauchery L."/>
            <person name="Guy J."/>
            <person name="Iotti M."/>
            <person name="Le Tacon F."/>
            <person name="Lindquist E.A."/>
            <person name="Lipzen A."/>
            <person name="Malagnac F."/>
            <person name="Mello A."/>
            <person name="Molinier V."/>
            <person name="Miyauchi S."/>
            <person name="Poulain J."/>
            <person name="Riccioni C."/>
            <person name="Rubini A."/>
            <person name="Sitrit Y."/>
            <person name="Splivallo R."/>
            <person name="Traeger S."/>
            <person name="Wang M."/>
            <person name="Zifcakova L."/>
            <person name="Wipf D."/>
            <person name="Zambonelli A."/>
            <person name="Paolocci F."/>
            <person name="Nowrousian M."/>
            <person name="Ottonello S."/>
            <person name="Baldrian P."/>
            <person name="Spatafora J.W."/>
            <person name="Henrissat B."/>
            <person name="Nagy L.G."/>
            <person name="Aury J.M."/>
            <person name="Wincker P."/>
            <person name="Grigoriev I.V."/>
            <person name="Bonfante P."/>
            <person name="Martin F.M."/>
        </authorList>
    </citation>
    <scope>NUCLEOTIDE SEQUENCE [LARGE SCALE GENOMIC DNA]</scope>
    <source>
        <strain evidence="1 2">RN42</strain>
    </source>
</reference>
<evidence type="ECO:0000313" key="2">
    <source>
        <dbReference type="Proteomes" id="UP000275078"/>
    </source>
</evidence>
<dbReference type="Proteomes" id="UP000275078">
    <property type="component" value="Unassembled WGS sequence"/>
</dbReference>
<keyword evidence="2" id="KW-1185">Reference proteome</keyword>
<protein>
    <submittedName>
        <fullName evidence="1">Uncharacterized protein</fullName>
    </submittedName>
</protein>
<proteinExistence type="predicted"/>
<dbReference type="AlphaFoldDB" id="A0A3N4HTQ3"/>
<organism evidence="1 2">
    <name type="scientific">Ascobolus immersus RN42</name>
    <dbReference type="NCBI Taxonomy" id="1160509"/>
    <lineage>
        <taxon>Eukaryota</taxon>
        <taxon>Fungi</taxon>
        <taxon>Dikarya</taxon>
        <taxon>Ascomycota</taxon>
        <taxon>Pezizomycotina</taxon>
        <taxon>Pezizomycetes</taxon>
        <taxon>Pezizales</taxon>
        <taxon>Ascobolaceae</taxon>
        <taxon>Ascobolus</taxon>
    </lineage>
</organism>
<name>A0A3N4HTQ3_ASCIM</name>
<accession>A0A3N4HTQ3</accession>
<gene>
    <name evidence="1" type="ORF">BJ508DRAFT_173141</name>
</gene>